<dbReference type="EMBL" id="FNHP01000009">
    <property type="protein sequence ID" value="SDM60720.1"/>
    <property type="molecule type" value="Genomic_DNA"/>
</dbReference>
<evidence type="ECO:0000256" key="5">
    <source>
        <dbReference type="ARBA" id="ARBA00022496"/>
    </source>
</evidence>
<evidence type="ECO:0000256" key="16">
    <source>
        <dbReference type="RuleBase" id="RU003357"/>
    </source>
</evidence>
<dbReference type="NCBIfam" id="TIGR01783">
    <property type="entry name" value="TonB-siderophor"/>
    <property type="match status" value="1"/>
</dbReference>
<keyword evidence="6 14" id="KW-0812">Transmembrane</keyword>
<keyword evidence="5" id="KW-0410">Iron transport</keyword>
<dbReference type="InterPro" id="IPR000531">
    <property type="entry name" value="Beta-barrel_TonB"/>
</dbReference>
<feature type="region of interest" description="Disordered" evidence="17">
    <location>
        <begin position="62"/>
        <end position="82"/>
    </location>
</feature>
<keyword evidence="11 14" id="KW-0472">Membrane</keyword>
<evidence type="ECO:0000256" key="13">
    <source>
        <dbReference type="ARBA" id="ARBA00023237"/>
    </source>
</evidence>
<feature type="chain" id="PRO_5011781857" evidence="18">
    <location>
        <begin position="34"/>
        <end position="733"/>
    </location>
</feature>
<keyword evidence="22" id="KW-1185">Reference proteome</keyword>
<keyword evidence="10 16" id="KW-0798">TonB box</keyword>
<feature type="domain" description="TonB-dependent receptor-like beta-barrel" evidence="19">
    <location>
        <begin position="266"/>
        <end position="705"/>
    </location>
</feature>
<feature type="domain" description="TonB-dependent receptor plug" evidence="20">
    <location>
        <begin position="72"/>
        <end position="167"/>
    </location>
</feature>
<keyword evidence="8" id="KW-0408">Iron</keyword>
<keyword evidence="9" id="KW-0406">Ion transport</keyword>
<dbReference type="InterPro" id="IPR039426">
    <property type="entry name" value="TonB-dep_rcpt-like"/>
</dbReference>
<dbReference type="FunFam" id="2.170.130.10:FF:000010">
    <property type="entry name" value="Ferripyoverdine receptor"/>
    <property type="match status" value="1"/>
</dbReference>
<dbReference type="SUPFAM" id="SSF56935">
    <property type="entry name" value="Porins"/>
    <property type="match status" value="1"/>
</dbReference>
<evidence type="ECO:0000256" key="3">
    <source>
        <dbReference type="ARBA" id="ARBA00022448"/>
    </source>
</evidence>
<evidence type="ECO:0000256" key="17">
    <source>
        <dbReference type="SAM" id="MobiDB-lite"/>
    </source>
</evidence>
<dbReference type="Proteomes" id="UP000198552">
    <property type="component" value="Unassembled WGS sequence"/>
</dbReference>
<keyword evidence="4 14" id="KW-1134">Transmembrane beta strand</keyword>
<dbReference type="GO" id="GO:0009279">
    <property type="term" value="C:cell outer membrane"/>
    <property type="evidence" value="ECO:0007669"/>
    <property type="project" value="UniProtKB-SubCell"/>
</dbReference>
<evidence type="ECO:0000259" key="20">
    <source>
        <dbReference type="Pfam" id="PF07715"/>
    </source>
</evidence>
<sequence length="733" mass="79714">MPVSGSRMAYAIHPLALAAATALFLPAVALAQAADAAAAPAAEASDGNAPALAGMTITSARESASTRLPLTPRETPQSMSSVSREQIEQQGLTSVDAVLRKVTGVFVTMWDTQRPAYYARGFQITDFQVDGIPTYSNATNQEYDTALYERVEVVRGANGILTGVGVPSATVNLVRKRPQRQFAASVSATAGSWNLWRGEVEVNTPLTERGNVRARVVLAPQHKHSFRDRYQDKKLAALAVLEADLGDATVLTAGIQRQSNTPTAPIWGTIPRFASDGSRIDLPVSTSFSPSWTRWERTSTTAFASLDHQLNDDWSLRASVSRTRGDSFRLATYGYGATTASAPFPDRVTGAGMRLYAGISGGQDVQDQLDGYLSGKFTLGGRRHDLVLGMSHSRMVSTTDLYGSLAGWSHTIPNIYDWDGSAPEPAYRRTGAWRDQNTRQTGLYASARWRVSEPLSVLTGLRVTNWHREVDSYDTAGAFTGTSAVQDVKRKLTPYAGLVYDITPQLAAYASYTRIFNPQNYRDRDNNPLAPVQGSNAELGVKAELLERRLQASFAVFQTRQDNFGVVDSSRPQGSLPDGGTPYRAVDGTRSQGFEIDLAGQLTPQLHATAGLTRAKVTRNANDLIWANLPEYLLRLGADYRFGGSLSPLTVGGDLQWQSKLEGYNVPHPTLGAVTVTESPLTLVSLRATWQFTPKASATLALNNLTNRKYWTNLDYGNYGDPRNVTLTVRAAF</sequence>
<evidence type="ECO:0000256" key="6">
    <source>
        <dbReference type="ARBA" id="ARBA00022692"/>
    </source>
</evidence>
<comment type="similarity">
    <text evidence="2 14 16">Belongs to the TonB-dependent receptor family.</text>
</comment>
<evidence type="ECO:0000256" key="11">
    <source>
        <dbReference type="ARBA" id="ARBA00023136"/>
    </source>
</evidence>
<dbReference type="Pfam" id="PF00593">
    <property type="entry name" value="TonB_dep_Rec_b-barrel"/>
    <property type="match status" value="1"/>
</dbReference>
<gene>
    <name evidence="21" type="ORF">SAMN05428957_10952</name>
</gene>
<accession>A0A1G9UL89</accession>
<dbReference type="GO" id="GO:0015891">
    <property type="term" value="P:siderophore transport"/>
    <property type="evidence" value="ECO:0007669"/>
    <property type="project" value="InterPro"/>
</dbReference>
<evidence type="ECO:0000256" key="1">
    <source>
        <dbReference type="ARBA" id="ARBA00004571"/>
    </source>
</evidence>
<dbReference type="GO" id="GO:0015344">
    <property type="term" value="F:siderophore uptake transmembrane transporter activity"/>
    <property type="evidence" value="ECO:0007669"/>
    <property type="project" value="TreeGrafter"/>
</dbReference>
<dbReference type="InterPro" id="IPR037066">
    <property type="entry name" value="Plug_dom_sf"/>
</dbReference>
<evidence type="ECO:0000256" key="12">
    <source>
        <dbReference type="ARBA" id="ARBA00023170"/>
    </source>
</evidence>
<keyword evidence="12 21" id="KW-0675">Receptor</keyword>
<evidence type="ECO:0000256" key="15">
    <source>
        <dbReference type="PROSITE-ProRule" id="PRU10144"/>
    </source>
</evidence>
<evidence type="ECO:0000256" key="18">
    <source>
        <dbReference type="SAM" id="SignalP"/>
    </source>
</evidence>
<evidence type="ECO:0000313" key="21">
    <source>
        <dbReference type="EMBL" id="SDM60720.1"/>
    </source>
</evidence>
<evidence type="ECO:0000256" key="14">
    <source>
        <dbReference type="PROSITE-ProRule" id="PRU01360"/>
    </source>
</evidence>
<evidence type="ECO:0000256" key="10">
    <source>
        <dbReference type="ARBA" id="ARBA00023077"/>
    </source>
</evidence>
<evidence type="ECO:0000313" key="22">
    <source>
        <dbReference type="Proteomes" id="UP000198552"/>
    </source>
</evidence>
<dbReference type="Gene3D" id="2.40.170.20">
    <property type="entry name" value="TonB-dependent receptor, beta-barrel domain"/>
    <property type="match status" value="1"/>
</dbReference>
<dbReference type="Pfam" id="PF07715">
    <property type="entry name" value="Plug"/>
    <property type="match status" value="1"/>
</dbReference>
<evidence type="ECO:0000256" key="8">
    <source>
        <dbReference type="ARBA" id="ARBA00023004"/>
    </source>
</evidence>
<dbReference type="GO" id="GO:0038023">
    <property type="term" value="F:signaling receptor activity"/>
    <property type="evidence" value="ECO:0007669"/>
    <property type="project" value="InterPro"/>
</dbReference>
<dbReference type="PANTHER" id="PTHR32552">
    <property type="entry name" value="FERRICHROME IRON RECEPTOR-RELATED"/>
    <property type="match status" value="1"/>
</dbReference>
<feature type="short sequence motif" description="TonB C-terminal box" evidence="15">
    <location>
        <begin position="716"/>
        <end position="733"/>
    </location>
</feature>
<dbReference type="CDD" id="cd01347">
    <property type="entry name" value="ligand_gated_channel"/>
    <property type="match status" value="1"/>
</dbReference>
<dbReference type="InterPro" id="IPR010917">
    <property type="entry name" value="TonB_rcpt_CS"/>
</dbReference>
<evidence type="ECO:0000256" key="9">
    <source>
        <dbReference type="ARBA" id="ARBA00023065"/>
    </source>
</evidence>
<comment type="subcellular location">
    <subcellularLocation>
        <location evidence="1 14">Cell outer membrane</location>
        <topology evidence="1 14">Multi-pass membrane protein</topology>
    </subcellularLocation>
</comment>
<evidence type="ECO:0000256" key="7">
    <source>
        <dbReference type="ARBA" id="ARBA00022729"/>
    </source>
</evidence>
<keyword evidence="13 14" id="KW-0998">Cell outer membrane</keyword>
<dbReference type="OrthoDB" id="174652at2"/>
<reference evidence="22" key="1">
    <citation type="submission" date="2016-10" db="EMBL/GenBank/DDBJ databases">
        <authorList>
            <person name="Varghese N."/>
            <person name="Submissions S."/>
        </authorList>
    </citation>
    <scope>NUCLEOTIDE SEQUENCE [LARGE SCALE GENOMIC DNA]</scope>
    <source>
        <strain evidence="22">EPL6</strain>
    </source>
</reference>
<dbReference type="InterPro" id="IPR010105">
    <property type="entry name" value="TonB_sidphr_rcpt"/>
</dbReference>
<dbReference type="RefSeq" id="WP_091571526.1">
    <property type="nucleotide sequence ID" value="NZ_FNHP01000009.1"/>
</dbReference>
<organism evidence="21 22">
    <name type="scientific">Oryzisolibacter propanilivorax</name>
    <dbReference type="NCBI Taxonomy" id="1527607"/>
    <lineage>
        <taxon>Bacteria</taxon>
        <taxon>Pseudomonadati</taxon>
        <taxon>Pseudomonadota</taxon>
        <taxon>Betaproteobacteria</taxon>
        <taxon>Burkholderiales</taxon>
        <taxon>Comamonadaceae</taxon>
        <taxon>Oryzisolibacter</taxon>
    </lineage>
</organism>
<dbReference type="PROSITE" id="PS01156">
    <property type="entry name" value="TONB_DEPENDENT_REC_2"/>
    <property type="match status" value="1"/>
</dbReference>
<dbReference type="AlphaFoldDB" id="A0A1G9UL89"/>
<dbReference type="InterPro" id="IPR012910">
    <property type="entry name" value="Plug_dom"/>
</dbReference>
<dbReference type="STRING" id="1527607.SAMN05428957_10952"/>
<dbReference type="InterPro" id="IPR036942">
    <property type="entry name" value="Beta-barrel_TonB_sf"/>
</dbReference>
<dbReference type="PANTHER" id="PTHR32552:SF74">
    <property type="entry name" value="HYDROXAMATE SIDEROPHORE RECEPTOR FHUE"/>
    <property type="match status" value="1"/>
</dbReference>
<name>A0A1G9UL89_9BURK</name>
<evidence type="ECO:0000256" key="4">
    <source>
        <dbReference type="ARBA" id="ARBA00022452"/>
    </source>
</evidence>
<feature type="signal peptide" evidence="18">
    <location>
        <begin position="1"/>
        <end position="33"/>
    </location>
</feature>
<keyword evidence="3 14" id="KW-0813">Transport</keyword>
<evidence type="ECO:0000259" key="19">
    <source>
        <dbReference type="Pfam" id="PF00593"/>
    </source>
</evidence>
<dbReference type="Gene3D" id="2.170.130.10">
    <property type="entry name" value="TonB-dependent receptor, plug domain"/>
    <property type="match status" value="1"/>
</dbReference>
<keyword evidence="7 18" id="KW-0732">Signal</keyword>
<protein>
    <submittedName>
        <fullName evidence="21">Outer-membrane receptor for ferric coprogen and ferric-rhodotorulic acid</fullName>
    </submittedName>
</protein>
<proteinExistence type="inferred from homology"/>
<dbReference type="PROSITE" id="PS52016">
    <property type="entry name" value="TONB_DEPENDENT_REC_3"/>
    <property type="match status" value="1"/>
</dbReference>
<evidence type="ECO:0000256" key="2">
    <source>
        <dbReference type="ARBA" id="ARBA00009810"/>
    </source>
</evidence>